<dbReference type="Proteomes" id="UP001177744">
    <property type="component" value="Unassembled WGS sequence"/>
</dbReference>
<evidence type="ECO:0000313" key="1">
    <source>
        <dbReference type="EMBL" id="KAK1332045.1"/>
    </source>
</evidence>
<dbReference type="AlphaFoldDB" id="A0AA40HJR4"/>
<proteinExistence type="predicted"/>
<dbReference type="EMBL" id="JAULJE010000019">
    <property type="protein sequence ID" value="KAK1332045.1"/>
    <property type="molecule type" value="Genomic_DNA"/>
</dbReference>
<accession>A0AA40HJR4</accession>
<keyword evidence="2" id="KW-1185">Reference proteome</keyword>
<gene>
    <name evidence="1" type="ORF">QTO34_007726</name>
</gene>
<name>A0AA40HJR4_CNENI</name>
<reference evidence="1" key="1">
    <citation type="submission" date="2023-06" db="EMBL/GenBank/DDBJ databases">
        <title>Reference genome for the Northern bat (Eptesicus nilssonii), a most northern bat species.</title>
        <authorList>
            <person name="Laine V.N."/>
            <person name="Pulliainen A.T."/>
            <person name="Lilley T.M."/>
        </authorList>
    </citation>
    <scope>NUCLEOTIDE SEQUENCE</scope>
    <source>
        <strain evidence="1">BLF_Eptnil</strain>
        <tissue evidence="1">Kidney</tissue>
    </source>
</reference>
<comment type="caution">
    <text evidence="1">The sequence shown here is derived from an EMBL/GenBank/DDBJ whole genome shotgun (WGS) entry which is preliminary data.</text>
</comment>
<organism evidence="1 2">
    <name type="scientific">Cnephaeus nilssonii</name>
    <name type="common">Northern bat</name>
    <name type="synonym">Eptesicus nilssonii</name>
    <dbReference type="NCBI Taxonomy" id="3371016"/>
    <lineage>
        <taxon>Eukaryota</taxon>
        <taxon>Metazoa</taxon>
        <taxon>Chordata</taxon>
        <taxon>Craniata</taxon>
        <taxon>Vertebrata</taxon>
        <taxon>Euteleostomi</taxon>
        <taxon>Mammalia</taxon>
        <taxon>Eutheria</taxon>
        <taxon>Laurasiatheria</taxon>
        <taxon>Chiroptera</taxon>
        <taxon>Yangochiroptera</taxon>
        <taxon>Vespertilionidae</taxon>
        <taxon>Cnephaeus</taxon>
    </lineage>
</organism>
<evidence type="ECO:0000313" key="2">
    <source>
        <dbReference type="Proteomes" id="UP001177744"/>
    </source>
</evidence>
<protein>
    <submittedName>
        <fullName evidence="1">Uncharacterized protein</fullName>
    </submittedName>
</protein>
<sequence>MAAKEAELLTLTGIETDQSKPNLGELRRQNLSYLVFCWKNRVTSSLIFLTRGPMHEIRARIGLHSCGSCLNPPLQPWLRPRRRSGRTSGLISVLSFYYYR</sequence>